<sequence length="97" mass="11360">MPMLILALSIKVLGQNDIVTFAIVHVAPKEIEADCYVDVFCEYRPSRETCSPFSRQFKYFYSKCSIHGDWFLRLKKPTLSNFDENKRKALQINLRLI</sequence>
<protein>
    <submittedName>
        <fullName evidence="1">Uncharacterized protein</fullName>
    </submittedName>
</protein>
<keyword evidence="2" id="KW-1185">Reference proteome</keyword>
<dbReference type="EMBL" id="JAPFFF010000038">
    <property type="protein sequence ID" value="KAK8842430.1"/>
    <property type="molecule type" value="Genomic_DNA"/>
</dbReference>
<evidence type="ECO:0000313" key="1">
    <source>
        <dbReference type="EMBL" id="KAK8842430.1"/>
    </source>
</evidence>
<dbReference type="Proteomes" id="UP001470230">
    <property type="component" value="Unassembled WGS sequence"/>
</dbReference>
<gene>
    <name evidence="1" type="ORF">M9Y10_026013</name>
</gene>
<reference evidence="1 2" key="1">
    <citation type="submission" date="2024-04" db="EMBL/GenBank/DDBJ databases">
        <title>Tritrichomonas musculus Genome.</title>
        <authorList>
            <person name="Alves-Ferreira E."/>
            <person name="Grigg M."/>
            <person name="Lorenzi H."/>
            <person name="Galac M."/>
        </authorList>
    </citation>
    <scope>NUCLEOTIDE SEQUENCE [LARGE SCALE GENOMIC DNA]</scope>
    <source>
        <strain evidence="1 2">EAF2021</strain>
    </source>
</reference>
<proteinExistence type="predicted"/>
<evidence type="ECO:0000313" key="2">
    <source>
        <dbReference type="Proteomes" id="UP001470230"/>
    </source>
</evidence>
<accession>A0ABR2H895</accession>
<name>A0ABR2H895_9EUKA</name>
<organism evidence="1 2">
    <name type="scientific">Tritrichomonas musculus</name>
    <dbReference type="NCBI Taxonomy" id="1915356"/>
    <lineage>
        <taxon>Eukaryota</taxon>
        <taxon>Metamonada</taxon>
        <taxon>Parabasalia</taxon>
        <taxon>Tritrichomonadida</taxon>
        <taxon>Tritrichomonadidae</taxon>
        <taxon>Tritrichomonas</taxon>
    </lineage>
</organism>
<comment type="caution">
    <text evidence="1">The sequence shown here is derived from an EMBL/GenBank/DDBJ whole genome shotgun (WGS) entry which is preliminary data.</text>
</comment>